<gene>
    <name evidence="1" type="ORF">D9611_005906</name>
</gene>
<evidence type="ECO:0000313" key="1">
    <source>
        <dbReference type="EMBL" id="KAF5341202.1"/>
    </source>
</evidence>
<dbReference type="Proteomes" id="UP000541558">
    <property type="component" value="Unassembled WGS sequence"/>
</dbReference>
<proteinExistence type="predicted"/>
<name>A0A8H5FLN8_9AGAR</name>
<evidence type="ECO:0000313" key="2">
    <source>
        <dbReference type="Proteomes" id="UP000541558"/>
    </source>
</evidence>
<dbReference type="AlphaFoldDB" id="A0A8H5FLN8"/>
<protein>
    <submittedName>
        <fullName evidence="1">Uncharacterized protein</fullName>
    </submittedName>
</protein>
<organism evidence="1 2">
    <name type="scientific">Ephemerocybe angulata</name>
    <dbReference type="NCBI Taxonomy" id="980116"/>
    <lineage>
        <taxon>Eukaryota</taxon>
        <taxon>Fungi</taxon>
        <taxon>Dikarya</taxon>
        <taxon>Basidiomycota</taxon>
        <taxon>Agaricomycotina</taxon>
        <taxon>Agaricomycetes</taxon>
        <taxon>Agaricomycetidae</taxon>
        <taxon>Agaricales</taxon>
        <taxon>Agaricineae</taxon>
        <taxon>Psathyrellaceae</taxon>
        <taxon>Ephemerocybe</taxon>
    </lineage>
</organism>
<keyword evidence="2" id="KW-1185">Reference proteome</keyword>
<sequence>MLRISARPVVFPSKVENNAILSAGLETTDYILIGDFKQEMKMPPSSFNLRVPRATVRLRF</sequence>
<comment type="caution">
    <text evidence="1">The sequence shown here is derived from an EMBL/GenBank/DDBJ whole genome shotgun (WGS) entry which is preliminary data.</text>
</comment>
<reference evidence="1 2" key="1">
    <citation type="journal article" date="2020" name="ISME J.">
        <title>Uncovering the hidden diversity of litter-decomposition mechanisms in mushroom-forming fungi.</title>
        <authorList>
            <person name="Floudas D."/>
            <person name="Bentzer J."/>
            <person name="Ahren D."/>
            <person name="Johansson T."/>
            <person name="Persson P."/>
            <person name="Tunlid A."/>
        </authorList>
    </citation>
    <scope>NUCLEOTIDE SEQUENCE [LARGE SCALE GENOMIC DNA]</scope>
    <source>
        <strain evidence="1 2">CBS 175.51</strain>
    </source>
</reference>
<dbReference type="EMBL" id="JAACJK010000002">
    <property type="protein sequence ID" value="KAF5341202.1"/>
    <property type="molecule type" value="Genomic_DNA"/>
</dbReference>
<accession>A0A8H5FLN8</accession>